<sequence>MPSRRAFLSGLGAAGLTATAGCLTGFDAEPGADETYDWPAGGGDGWNSRSVPNGVAPRDDPAVDRTYEFDGIPAGDPVVTAETVLLNTGVDVVALGREDLSPRWTVAPDDNDAYRYTGAPAVADGVAYVPESDTLVARDLDTGERLWSREFEYVFGETTPLVVERGDDRRVVIGAGEYLRAFDGATGERRWERRLDGIVRPAAARAAASVYGVVYAATTGGDLYAVDDEGRVRWNRTVDAGIRTAPTVVASRRPDGETITGSGDVVVGDGDGSIRCFEPNGKPRWRTDLFGFAEGGIAAGHDGVFAVSGGRLSALNAENGNVGWQTDVGDAVHPTPPALVGDTVYVGGERLHGIGVGGGVGIGSVRVGETRFKHEVDGSASYVTAADGSLFATMAAGTSGGRLAVLS</sequence>
<dbReference type="InterPro" id="IPR002372">
    <property type="entry name" value="PQQ_rpt_dom"/>
</dbReference>
<feature type="domain" description="Pyrrolo-quinoline quinone repeat" evidence="1">
    <location>
        <begin position="261"/>
        <end position="376"/>
    </location>
</feature>
<evidence type="ECO:0000313" key="2">
    <source>
        <dbReference type="EMBL" id="ELZ36903.1"/>
    </source>
</evidence>
<dbReference type="Pfam" id="PF13360">
    <property type="entry name" value="PQQ_2"/>
    <property type="match status" value="2"/>
</dbReference>
<name>M0DPX4_9EURY</name>
<dbReference type="PATRIC" id="fig|1227485.3.peg.1963"/>
<dbReference type="PROSITE" id="PS51257">
    <property type="entry name" value="PROKAR_LIPOPROTEIN"/>
    <property type="match status" value="1"/>
</dbReference>
<dbReference type="PROSITE" id="PS51318">
    <property type="entry name" value="TAT"/>
    <property type="match status" value="1"/>
</dbReference>
<dbReference type="Proteomes" id="UP000011523">
    <property type="component" value="Unassembled WGS sequence"/>
</dbReference>
<gene>
    <name evidence="2" type="ORF">C472_10083</name>
</gene>
<dbReference type="InterPro" id="IPR015943">
    <property type="entry name" value="WD40/YVTN_repeat-like_dom_sf"/>
</dbReference>
<dbReference type="Gene3D" id="2.130.10.10">
    <property type="entry name" value="YVTN repeat-like/Quinoprotein amine dehydrogenase"/>
    <property type="match status" value="2"/>
</dbReference>
<organism evidence="2 3">
    <name type="scientific">Halorubrum tebenquichense DSM 14210</name>
    <dbReference type="NCBI Taxonomy" id="1227485"/>
    <lineage>
        <taxon>Archaea</taxon>
        <taxon>Methanobacteriati</taxon>
        <taxon>Methanobacteriota</taxon>
        <taxon>Stenosarchaea group</taxon>
        <taxon>Halobacteria</taxon>
        <taxon>Halobacteriales</taxon>
        <taxon>Haloferacaceae</taxon>
        <taxon>Halorubrum</taxon>
    </lineage>
</organism>
<accession>M0DPX4</accession>
<comment type="caution">
    <text evidence="2">The sequence shown here is derived from an EMBL/GenBank/DDBJ whole genome shotgun (WGS) entry which is preliminary data.</text>
</comment>
<dbReference type="InterPro" id="IPR018391">
    <property type="entry name" value="PQQ_b-propeller_rpt"/>
</dbReference>
<dbReference type="OrthoDB" id="136681at2157"/>
<dbReference type="InterPro" id="IPR006311">
    <property type="entry name" value="TAT_signal"/>
</dbReference>
<dbReference type="PANTHER" id="PTHR34512:SF30">
    <property type="entry name" value="OUTER MEMBRANE PROTEIN ASSEMBLY FACTOR BAMB"/>
    <property type="match status" value="1"/>
</dbReference>
<protein>
    <submittedName>
        <fullName evidence="2">Pyrrolo-quinoline quinone</fullName>
    </submittedName>
</protein>
<dbReference type="AlphaFoldDB" id="M0DPX4"/>
<evidence type="ECO:0000313" key="3">
    <source>
        <dbReference type="Proteomes" id="UP000011523"/>
    </source>
</evidence>
<evidence type="ECO:0000259" key="1">
    <source>
        <dbReference type="Pfam" id="PF13360"/>
    </source>
</evidence>
<feature type="domain" description="Pyrrolo-quinoline quinone repeat" evidence="1">
    <location>
        <begin position="92"/>
        <end position="242"/>
    </location>
</feature>
<keyword evidence="3" id="KW-1185">Reference proteome</keyword>
<dbReference type="PANTHER" id="PTHR34512">
    <property type="entry name" value="CELL SURFACE PROTEIN"/>
    <property type="match status" value="1"/>
</dbReference>
<reference evidence="2 3" key="1">
    <citation type="journal article" date="2014" name="PLoS Genet.">
        <title>Phylogenetically driven sequencing of extremely halophilic archaea reveals strategies for static and dynamic osmo-response.</title>
        <authorList>
            <person name="Becker E.A."/>
            <person name="Seitzer P.M."/>
            <person name="Tritt A."/>
            <person name="Larsen D."/>
            <person name="Krusor M."/>
            <person name="Yao A.I."/>
            <person name="Wu D."/>
            <person name="Madern D."/>
            <person name="Eisen J.A."/>
            <person name="Darling A.E."/>
            <person name="Facciotti M.T."/>
        </authorList>
    </citation>
    <scope>NUCLEOTIDE SEQUENCE [LARGE SCALE GENOMIC DNA]</scope>
    <source>
        <strain evidence="2 3">DSM 14210</strain>
    </source>
</reference>
<dbReference type="SUPFAM" id="SSF50998">
    <property type="entry name" value="Quinoprotein alcohol dehydrogenase-like"/>
    <property type="match status" value="2"/>
</dbReference>
<dbReference type="InterPro" id="IPR011047">
    <property type="entry name" value="Quinoprotein_ADH-like_sf"/>
</dbReference>
<proteinExistence type="predicted"/>
<dbReference type="RefSeq" id="WP_006629680.1">
    <property type="nucleotide sequence ID" value="NZ_AOJD01000051.1"/>
</dbReference>
<dbReference type="EMBL" id="AOJD01000051">
    <property type="protein sequence ID" value="ELZ36903.1"/>
    <property type="molecule type" value="Genomic_DNA"/>
</dbReference>
<dbReference type="SMART" id="SM00564">
    <property type="entry name" value="PQQ"/>
    <property type="match status" value="5"/>
</dbReference>